<feature type="compositionally biased region" description="Acidic residues" evidence="7">
    <location>
        <begin position="207"/>
        <end position="220"/>
    </location>
</feature>
<dbReference type="GO" id="GO:0097157">
    <property type="term" value="F:pre-mRNA intronic binding"/>
    <property type="evidence" value="ECO:0007669"/>
    <property type="project" value="TreeGrafter"/>
</dbReference>
<comment type="caution">
    <text evidence="9">The sequence shown here is derived from an EMBL/GenBank/DDBJ whole genome shotgun (WGS) entry which is preliminary data.</text>
</comment>
<dbReference type="InterPro" id="IPR012677">
    <property type="entry name" value="Nucleotide-bd_a/b_plait_sf"/>
</dbReference>
<dbReference type="PANTHER" id="PTHR16105">
    <property type="entry name" value="RNA-BINDING REGION-CONTAINING PROTEIN 3"/>
    <property type="match status" value="1"/>
</dbReference>
<feature type="region of interest" description="Disordered" evidence="7">
    <location>
        <begin position="198"/>
        <end position="224"/>
    </location>
</feature>
<dbReference type="GO" id="GO:0000398">
    <property type="term" value="P:mRNA splicing, via spliceosome"/>
    <property type="evidence" value="ECO:0007669"/>
    <property type="project" value="TreeGrafter"/>
</dbReference>
<evidence type="ECO:0000256" key="2">
    <source>
        <dbReference type="ARBA" id="ARBA00020364"/>
    </source>
</evidence>
<comment type="subcellular location">
    <subcellularLocation>
        <location evidence="1">Nucleus</location>
    </subcellularLocation>
</comment>
<protein>
    <recommendedName>
        <fullName evidence="2">RNA-binding region-containing protein 3</fullName>
    </recommendedName>
</protein>
<keyword evidence="4 6" id="KW-0694">RNA-binding</keyword>
<dbReference type="SUPFAM" id="SSF54928">
    <property type="entry name" value="RNA-binding domain, RBD"/>
    <property type="match status" value="2"/>
</dbReference>
<evidence type="ECO:0000256" key="1">
    <source>
        <dbReference type="ARBA" id="ARBA00004123"/>
    </source>
</evidence>
<keyword evidence="3" id="KW-0677">Repeat</keyword>
<evidence type="ECO:0000256" key="4">
    <source>
        <dbReference type="ARBA" id="ARBA00022884"/>
    </source>
</evidence>
<dbReference type="GO" id="GO:0005689">
    <property type="term" value="C:U12-type spliceosomal complex"/>
    <property type="evidence" value="ECO:0007669"/>
    <property type="project" value="TreeGrafter"/>
</dbReference>
<dbReference type="Gene3D" id="6.10.250.610">
    <property type="match status" value="1"/>
</dbReference>
<dbReference type="CDD" id="cd12238">
    <property type="entry name" value="RRM1_RBM40_like"/>
    <property type="match status" value="1"/>
</dbReference>
<evidence type="ECO:0000256" key="6">
    <source>
        <dbReference type="PROSITE-ProRule" id="PRU00176"/>
    </source>
</evidence>
<dbReference type="InterPro" id="IPR045164">
    <property type="entry name" value="RBM41/RNPC3"/>
</dbReference>
<dbReference type="InterPro" id="IPR035979">
    <property type="entry name" value="RBD_domain_sf"/>
</dbReference>
<keyword evidence="10" id="KW-1185">Reference proteome</keyword>
<evidence type="ECO:0000259" key="8">
    <source>
        <dbReference type="PROSITE" id="PS50102"/>
    </source>
</evidence>
<organism evidence="9 10">
    <name type="scientific">Lymnaea stagnalis</name>
    <name type="common">Great pond snail</name>
    <name type="synonym">Helix stagnalis</name>
    <dbReference type="NCBI Taxonomy" id="6523"/>
    <lineage>
        <taxon>Eukaryota</taxon>
        <taxon>Metazoa</taxon>
        <taxon>Spiralia</taxon>
        <taxon>Lophotrochozoa</taxon>
        <taxon>Mollusca</taxon>
        <taxon>Gastropoda</taxon>
        <taxon>Heterobranchia</taxon>
        <taxon>Euthyneura</taxon>
        <taxon>Panpulmonata</taxon>
        <taxon>Hygrophila</taxon>
        <taxon>Lymnaeoidea</taxon>
        <taxon>Lymnaeidae</taxon>
        <taxon>Lymnaea</taxon>
    </lineage>
</organism>
<reference evidence="9 10" key="1">
    <citation type="submission" date="2024-04" db="EMBL/GenBank/DDBJ databases">
        <authorList>
            <consortium name="Genoscope - CEA"/>
            <person name="William W."/>
        </authorList>
    </citation>
    <scope>NUCLEOTIDE SEQUENCE [LARGE SCALE GENOMIC DNA]</scope>
</reference>
<accession>A0AAV2HE02</accession>
<evidence type="ECO:0000256" key="7">
    <source>
        <dbReference type="SAM" id="MobiDB-lite"/>
    </source>
</evidence>
<dbReference type="InterPro" id="IPR000504">
    <property type="entry name" value="RRM_dom"/>
</dbReference>
<evidence type="ECO:0000313" key="10">
    <source>
        <dbReference type="Proteomes" id="UP001497497"/>
    </source>
</evidence>
<feature type="domain" description="RRM" evidence="8">
    <location>
        <begin position="4"/>
        <end position="79"/>
    </location>
</feature>
<dbReference type="FunFam" id="3.30.70.330:FF:000207">
    <property type="entry name" value="RNA-binding region (RNP1, RRM)-containing 3"/>
    <property type="match status" value="1"/>
</dbReference>
<dbReference type="PANTHER" id="PTHR16105:SF0">
    <property type="entry name" value="RNA-BINDING REGION-CONTAINING PROTEIN 3"/>
    <property type="match status" value="1"/>
</dbReference>
<dbReference type="PROSITE" id="PS50102">
    <property type="entry name" value="RRM"/>
    <property type="match status" value="2"/>
</dbReference>
<dbReference type="GO" id="GO:0030626">
    <property type="term" value="F:U12 snRNA binding"/>
    <property type="evidence" value="ECO:0007669"/>
    <property type="project" value="TreeGrafter"/>
</dbReference>
<dbReference type="AlphaFoldDB" id="A0AAV2HE02"/>
<name>A0AAV2HE02_LYMST</name>
<dbReference type="CDD" id="cd12239">
    <property type="entry name" value="RRM2_RBM40_like"/>
    <property type="match status" value="1"/>
</dbReference>
<keyword evidence="5" id="KW-0539">Nucleus</keyword>
<gene>
    <name evidence="9" type="ORF">GSLYS_00006122001</name>
</gene>
<sequence>MEECTLLFRHLPAELTSEERKDLLHFFGATRVNVMGKTGAMKNTAFAVFSNKEQASIVLNQLHQVEFLGSKLVVEFAKKQHNQAPSVVDNEGSVEKPDEDGLKKTDVTNELVEPREIKFDTTFNTWGLKHPRRPELRYLYPPPTPSILTNIMNALAAVPKFYVQVLHLMNKMDLPAPFGAVTLTPPLRPDVQEYVVPDDVDQREMDISSETESELESGEEGDVKIRTKETHTVKRLRSSAKMRAVKRPRLSDLQDSELPLLSSTQPLQVSDVFEQVSGAGAKKIELKLPATLLPPTAQQRLASQPSKLAQIYHPISNIGQIENTDIRQQQLPHPNLSASVTLGTSLLQQTLHDNSGQHYQEQPVLEAVEDSYDVPLPPKNIDAVPATESTSVTIGSFGIIEPVHKPRDTEPELEDTEKEWTKSKFISSSELRKSRLSHSEMKELSVFRRYEEGEPSCRLYIKNVAKPATEEDIHWIYGRYVDWDNQAETNIFDIRLMKEGRMKGQAFVTLPSEKVAITALKETNGFVLKDKPIVVQFARSAKLHEDQTKK</sequence>
<proteinExistence type="predicted"/>
<dbReference type="Gene3D" id="3.30.70.330">
    <property type="match status" value="2"/>
</dbReference>
<dbReference type="Pfam" id="PF00076">
    <property type="entry name" value="RRM_1"/>
    <property type="match status" value="1"/>
</dbReference>
<feature type="domain" description="RRM" evidence="8">
    <location>
        <begin position="457"/>
        <end position="540"/>
    </location>
</feature>
<evidence type="ECO:0000256" key="5">
    <source>
        <dbReference type="ARBA" id="ARBA00023242"/>
    </source>
</evidence>
<dbReference type="Proteomes" id="UP001497497">
    <property type="component" value="Unassembled WGS sequence"/>
</dbReference>
<evidence type="ECO:0000313" key="9">
    <source>
        <dbReference type="EMBL" id="CAL1532043.1"/>
    </source>
</evidence>
<dbReference type="EMBL" id="CAXITT010000104">
    <property type="protein sequence ID" value="CAL1532043.1"/>
    <property type="molecule type" value="Genomic_DNA"/>
</dbReference>
<dbReference type="InterPro" id="IPR034147">
    <property type="entry name" value="RBM40_RRM1"/>
</dbReference>
<dbReference type="SMART" id="SM00360">
    <property type="entry name" value="RRM"/>
    <property type="match status" value="2"/>
</dbReference>
<evidence type="ECO:0000256" key="3">
    <source>
        <dbReference type="ARBA" id="ARBA00022737"/>
    </source>
</evidence>